<reference evidence="3 4" key="1">
    <citation type="journal article" date="2019" name="Nat. Ecol. Evol.">
        <title>Megaphylogeny resolves global patterns of mushroom evolution.</title>
        <authorList>
            <person name="Varga T."/>
            <person name="Krizsan K."/>
            <person name="Foldi C."/>
            <person name="Dima B."/>
            <person name="Sanchez-Garcia M."/>
            <person name="Sanchez-Ramirez S."/>
            <person name="Szollosi G.J."/>
            <person name="Szarkandi J.G."/>
            <person name="Papp V."/>
            <person name="Albert L."/>
            <person name="Andreopoulos W."/>
            <person name="Angelini C."/>
            <person name="Antonin V."/>
            <person name="Barry K.W."/>
            <person name="Bougher N.L."/>
            <person name="Buchanan P."/>
            <person name="Buyck B."/>
            <person name="Bense V."/>
            <person name="Catcheside P."/>
            <person name="Chovatia M."/>
            <person name="Cooper J."/>
            <person name="Damon W."/>
            <person name="Desjardin D."/>
            <person name="Finy P."/>
            <person name="Geml J."/>
            <person name="Haridas S."/>
            <person name="Hughes K."/>
            <person name="Justo A."/>
            <person name="Karasinski D."/>
            <person name="Kautmanova I."/>
            <person name="Kiss B."/>
            <person name="Kocsube S."/>
            <person name="Kotiranta H."/>
            <person name="LaButti K.M."/>
            <person name="Lechner B.E."/>
            <person name="Liimatainen K."/>
            <person name="Lipzen A."/>
            <person name="Lukacs Z."/>
            <person name="Mihaltcheva S."/>
            <person name="Morgado L.N."/>
            <person name="Niskanen T."/>
            <person name="Noordeloos M.E."/>
            <person name="Ohm R.A."/>
            <person name="Ortiz-Santana B."/>
            <person name="Ovrebo C."/>
            <person name="Racz N."/>
            <person name="Riley R."/>
            <person name="Savchenko A."/>
            <person name="Shiryaev A."/>
            <person name="Soop K."/>
            <person name="Spirin V."/>
            <person name="Szebenyi C."/>
            <person name="Tomsovsky M."/>
            <person name="Tulloss R.E."/>
            <person name="Uehling J."/>
            <person name="Grigoriev I.V."/>
            <person name="Vagvolgyi C."/>
            <person name="Papp T."/>
            <person name="Martin F.M."/>
            <person name="Miettinen O."/>
            <person name="Hibbett D.S."/>
            <person name="Nagy L.G."/>
        </authorList>
    </citation>
    <scope>NUCLEOTIDE SEQUENCE [LARGE SCALE GENOMIC DNA]</scope>
    <source>
        <strain evidence="3 4">FP101781</strain>
    </source>
</reference>
<feature type="compositionally biased region" description="Polar residues" evidence="1">
    <location>
        <begin position="27"/>
        <end position="42"/>
    </location>
</feature>
<dbReference type="CDD" id="cd11296">
    <property type="entry name" value="O-FucT_like"/>
    <property type="match status" value="1"/>
</dbReference>
<keyword evidence="2" id="KW-1133">Transmembrane helix</keyword>
<organism evidence="3 4">
    <name type="scientific">Coprinellus micaceus</name>
    <name type="common">Glistening ink-cap mushroom</name>
    <name type="synonym">Coprinus micaceus</name>
    <dbReference type="NCBI Taxonomy" id="71717"/>
    <lineage>
        <taxon>Eukaryota</taxon>
        <taxon>Fungi</taxon>
        <taxon>Dikarya</taxon>
        <taxon>Basidiomycota</taxon>
        <taxon>Agaricomycotina</taxon>
        <taxon>Agaricomycetes</taxon>
        <taxon>Agaricomycetidae</taxon>
        <taxon>Agaricales</taxon>
        <taxon>Agaricineae</taxon>
        <taxon>Psathyrellaceae</taxon>
        <taxon>Coprinellus</taxon>
    </lineage>
</organism>
<feature type="region of interest" description="Disordered" evidence="1">
    <location>
        <begin position="27"/>
        <end position="47"/>
    </location>
</feature>
<name>A0A4Y7TXG1_COPMI</name>
<evidence type="ECO:0000313" key="3">
    <source>
        <dbReference type="EMBL" id="TEB38863.1"/>
    </source>
</evidence>
<feature type="transmembrane region" description="Helical" evidence="2">
    <location>
        <begin position="55"/>
        <end position="73"/>
    </location>
</feature>
<keyword evidence="2" id="KW-0472">Membrane</keyword>
<protein>
    <submittedName>
        <fullName evidence="3">Uncharacterized protein</fullName>
    </submittedName>
</protein>
<accession>A0A4Y7TXG1</accession>
<gene>
    <name evidence="3" type="ORF">FA13DRAFT_1724810</name>
</gene>
<evidence type="ECO:0000256" key="1">
    <source>
        <dbReference type="SAM" id="MobiDB-lite"/>
    </source>
</evidence>
<keyword evidence="4" id="KW-1185">Reference proteome</keyword>
<dbReference type="EMBL" id="QPFP01000002">
    <property type="protein sequence ID" value="TEB38863.1"/>
    <property type="molecule type" value="Genomic_DNA"/>
</dbReference>
<dbReference type="Proteomes" id="UP000298030">
    <property type="component" value="Unassembled WGS sequence"/>
</dbReference>
<dbReference type="Gene3D" id="3.40.50.11350">
    <property type="match status" value="1"/>
</dbReference>
<sequence>MAPERRWNIASIVTRSPLPWHVYRRVSTSSEEGQGPTSTTLQGRYRDSSRDRRRFFGGVGVTILALSVFGLLFSRPTNSLERAKDAAAPGSTGPAPAAGSYEAELTPVSSVPLSPQQELDPFDSSNYLVGPPSASFRDALHPNHKYITSWISAGWTNDVMTYINLIYLGIITDRIPILPMFTPSHIGSTVPPISFGEVFDVSRLRKLLQRPMVEWSEVKLNTSNVETTDAHIDTLGCWNTWEAVQFNEHFARRSTTPSLLSLDISYTTAPNWIKLIPNFRHDHHSTFWSLAVLAFPEGRQDNLIEPRESPINHVKLPPDEHLLCYDYLYYTCAQQPYEFNFDYSPAWRFAGRHLHWTPRLDALVDQYVRRTIGAVDGEATPDWIAIHIRHGDFADWCGEVPVEDCFAPLSVIARRVQEVKEEILDRLGVVVEHVILTSDERNRTWWDGVRSQGWFQVDHSNTVQLYGAWYPVLIDAAIQSGGLGFVGTDRSTMSILARRRVQSWRNGATRMIKWGRLNADDH</sequence>
<comment type="caution">
    <text evidence="3">The sequence shown here is derived from an EMBL/GenBank/DDBJ whole genome shotgun (WGS) entry which is preliminary data.</text>
</comment>
<evidence type="ECO:0000313" key="4">
    <source>
        <dbReference type="Proteomes" id="UP000298030"/>
    </source>
</evidence>
<dbReference type="AlphaFoldDB" id="A0A4Y7TXG1"/>
<evidence type="ECO:0000256" key="2">
    <source>
        <dbReference type="SAM" id="Phobius"/>
    </source>
</evidence>
<proteinExistence type="predicted"/>
<keyword evidence="2" id="KW-0812">Transmembrane</keyword>
<dbReference type="OrthoDB" id="423313at2759"/>
<dbReference type="STRING" id="71717.A0A4Y7TXG1"/>